<name>A0A226CYH6_FOLCA</name>
<sequence>MSSHIKKSWLNFPTNDEILVFIRHSNHSRLHAKIYFAVQQHQMSGFVLTNDYNPNLYKFKATSQKYIVAKCVAIISQLDISLRSKSLCNVVGLQQISSHCGEKSTLILSVASSQSDMVKPLETKQLIPPFIIQSSFRILIITHSAATSGYLEWNILADSANDKAKQLGVRLSSGDTLFTIIPNPDQLHTCIDSIWILESDQYCSFLISLTQILGHKLNFTSVYGISHESFRDGYIRHHKFITDPESVEMNSLHFIQASGYHVVFCENGKTADWEKSFYFQLKTWTQPLHLWVWLTIFFSLIFVAVIHAVLLKRTFAKSLFTSFRMMVKQENDGYQGGGKVLVMFSISSFFLAVMYEFTCAEFTCSILVPAPSYVPASLPELINLNYKIVVPKDADPVRHRLPELQRRKIFQTSHAVLRSYFVVVPRLENAESLFLNKTENHAFMGVYIRGLDKSNKNGLSGYIDKIRHQTGKLCHQFEEHFAETMLFWVVVNPLRHAIIKNIKWLEAFGIPALFRKYYALCNERRVRGLHKNVEESETENTVFVGLKHLMPLKVLFLLAFCSELVMWLVLERICKHRKNI</sequence>
<feature type="transmembrane region" description="Helical" evidence="1">
    <location>
        <begin position="332"/>
        <end position="355"/>
    </location>
</feature>
<accession>A0A226CYH6</accession>
<proteinExistence type="predicted"/>
<evidence type="ECO:0000313" key="2">
    <source>
        <dbReference type="EMBL" id="OXA38375.1"/>
    </source>
</evidence>
<keyword evidence="3" id="KW-1185">Reference proteome</keyword>
<comment type="caution">
    <text evidence="2">The sequence shown here is derived from an EMBL/GenBank/DDBJ whole genome shotgun (WGS) entry which is preliminary data.</text>
</comment>
<dbReference type="EMBL" id="LNIX01000046">
    <property type="protein sequence ID" value="OXA38375.1"/>
    <property type="molecule type" value="Genomic_DNA"/>
</dbReference>
<feature type="transmembrane region" description="Helical" evidence="1">
    <location>
        <begin position="290"/>
        <end position="311"/>
    </location>
</feature>
<evidence type="ECO:0000256" key="1">
    <source>
        <dbReference type="SAM" id="Phobius"/>
    </source>
</evidence>
<organism evidence="2 3">
    <name type="scientific">Folsomia candida</name>
    <name type="common">Springtail</name>
    <dbReference type="NCBI Taxonomy" id="158441"/>
    <lineage>
        <taxon>Eukaryota</taxon>
        <taxon>Metazoa</taxon>
        <taxon>Ecdysozoa</taxon>
        <taxon>Arthropoda</taxon>
        <taxon>Hexapoda</taxon>
        <taxon>Collembola</taxon>
        <taxon>Entomobryomorpha</taxon>
        <taxon>Isotomoidea</taxon>
        <taxon>Isotomidae</taxon>
        <taxon>Proisotominae</taxon>
        <taxon>Folsomia</taxon>
    </lineage>
</organism>
<keyword evidence="1" id="KW-0472">Membrane</keyword>
<protein>
    <submittedName>
        <fullName evidence="2">Uncharacterized protein</fullName>
    </submittedName>
</protein>
<evidence type="ECO:0000313" key="3">
    <source>
        <dbReference type="Proteomes" id="UP000198287"/>
    </source>
</evidence>
<reference evidence="2 3" key="1">
    <citation type="submission" date="2015-12" db="EMBL/GenBank/DDBJ databases">
        <title>The genome of Folsomia candida.</title>
        <authorList>
            <person name="Faddeeva A."/>
            <person name="Derks M.F."/>
            <person name="Anvar Y."/>
            <person name="Smit S."/>
            <person name="Van Straalen N."/>
            <person name="Roelofs D."/>
        </authorList>
    </citation>
    <scope>NUCLEOTIDE SEQUENCE [LARGE SCALE GENOMIC DNA]</scope>
    <source>
        <strain evidence="2 3">VU population</strain>
        <tissue evidence="2">Whole body</tissue>
    </source>
</reference>
<keyword evidence="1" id="KW-0812">Transmembrane</keyword>
<keyword evidence="1" id="KW-1133">Transmembrane helix</keyword>
<dbReference type="AlphaFoldDB" id="A0A226CYH6"/>
<gene>
    <name evidence="2" type="ORF">Fcan01_26837</name>
</gene>
<feature type="transmembrane region" description="Helical" evidence="1">
    <location>
        <begin position="550"/>
        <end position="570"/>
    </location>
</feature>
<dbReference type="Proteomes" id="UP000198287">
    <property type="component" value="Unassembled WGS sequence"/>
</dbReference>